<dbReference type="PANTHER" id="PTHR32089:SF112">
    <property type="entry name" value="LYSOZYME-LIKE PROTEIN-RELATED"/>
    <property type="match status" value="1"/>
</dbReference>
<protein>
    <submittedName>
        <fullName evidence="5">Methyl-accepting chemotaxis protein</fullName>
    </submittedName>
</protein>
<evidence type="ECO:0000256" key="2">
    <source>
        <dbReference type="ARBA" id="ARBA00029447"/>
    </source>
</evidence>
<keyword evidence="1 3" id="KW-0807">Transducer</keyword>
<sequence>MPRRIRSLLSTLREEVQHYAGETEAIAGRTNLLALNATIEAARSGEAGRGFSVVAQEVKALAGQARTSAATFRAEVLDRLAQGAGIADELVAEVEGARLAELAQSIIQTVSRALYDRSIDVRVLASDPYIIAGAAQARTDPAIEALALERLRAMLHYSPYFLNAFVADNEGNVVVSAHANAEVRNVNLRNEPQYNAALHATAGQDWFTDEVWENPYSNNRKVLIYVAPIRRDGRVIGVFYLEYDWEAQGAAMIHSGEQASSDAIITIVDDQNRMIASTGRYAFNDILHIASVTTAAGRHVETRDESIIAQAMALPVHGFDGLKLRCVIEQRVPGEREIAAALAAPRRPGKVRAA</sequence>
<keyword evidence="6" id="KW-1185">Reference proteome</keyword>
<dbReference type="Pfam" id="PF00015">
    <property type="entry name" value="MCPsignal"/>
    <property type="match status" value="1"/>
</dbReference>
<proteinExistence type="inferred from homology"/>
<dbReference type="InterPro" id="IPR004090">
    <property type="entry name" value="Chemotax_Me-accpt_rcpt"/>
</dbReference>
<evidence type="ECO:0000313" key="5">
    <source>
        <dbReference type="EMBL" id="WBO23362.1"/>
    </source>
</evidence>
<dbReference type="Gene3D" id="1.10.287.950">
    <property type="entry name" value="Methyl-accepting chemotaxis protein"/>
    <property type="match status" value="1"/>
</dbReference>
<evidence type="ECO:0000256" key="1">
    <source>
        <dbReference type="ARBA" id="ARBA00023224"/>
    </source>
</evidence>
<comment type="similarity">
    <text evidence="2">Belongs to the methyl-accepting chemotaxis (MCP) protein family.</text>
</comment>
<dbReference type="PANTHER" id="PTHR32089">
    <property type="entry name" value="METHYL-ACCEPTING CHEMOTAXIS PROTEIN MCPB"/>
    <property type="match status" value="1"/>
</dbReference>
<dbReference type="CDD" id="cd18773">
    <property type="entry name" value="PDC1_HK_sensor"/>
    <property type="match status" value="1"/>
</dbReference>
<dbReference type="PRINTS" id="PR00260">
    <property type="entry name" value="CHEMTRNSDUCR"/>
</dbReference>
<dbReference type="RefSeq" id="WP_270077994.1">
    <property type="nucleotide sequence ID" value="NZ_CP115174.1"/>
</dbReference>
<dbReference type="SUPFAM" id="SSF58104">
    <property type="entry name" value="Methyl-accepting chemotaxis protein (MCP) signaling domain"/>
    <property type="match status" value="1"/>
</dbReference>
<dbReference type="EMBL" id="CP115174">
    <property type="protein sequence ID" value="WBO23362.1"/>
    <property type="molecule type" value="Genomic_DNA"/>
</dbReference>
<dbReference type="Gene3D" id="3.30.450.20">
    <property type="entry name" value="PAS domain"/>
    <property type="match status" value="1"/>
</dbReference>
<gene>
    <name evidence="5" type="ORF">PBT88_04290</name>
</gene>
<dbReference type="PROSITE" id="PS50111">
    <property type="entry name" value="CHEMOTAXIS_TRANSDUC_2"/>
    <property type="match status" value="1"/>
</dbReference>
<accession>A0ABY7NS19</accession>
<evidence type="ECO:0000313" key="6">
    <source>
        <dbReference type="Proteomes" id="UP001210865"/>
    </source>
</evidence>
<evidence type="ECO:0000256" key="3">
    <source>
        <dbReference type="PROSITE-ProRule" id="PRU00284"/>
    </source>
</evidence>
<evidence type="ECO:0000259" key="4">
    <source>
        <dbReference type="PROSITE" id="PS50111"/>
    </source>
</evidence>
<feature type="domain" description="Methyl-accepting transducer" evidence="4">
    <location>
        <begin position="9"/>
        <end position="76"/>
    </location>
</feature>
<organism evidence="5 6">
    <name type="scientific">Sphingomonas abietis</name>
    <dbReference type="NCBI Taxonomy" id="3012344"/>
    <lineage>
        <taxon>Bacteria</taxon>
        <taxon>Pseudomonadati</taxon>
        <taxon>Pseudomonadota</taxon>
        <taxon>Alphaproteobacteria</taxon>
        <taxon>Sphingomonadales</taxon>
        <taxon>Sphingomonadaceae</taxon>
        <taxon>Sphingomonas</taxon>
    </lineage>
</organism>
<dbReference type="Proteomes" id="UP001210865">
    <property type="component" value="Chromosome"/>
</dbReference>
<reference evidence="5 6" key="1">
    <citation type="submission" date="2022-12" db="EMBL/GenBank/DDBJ databases">
        <title>Sphingomonas abieness sp. nov., an endophytic bacterium isolated from Abies koreana.</title>
        <authorList>
            <person name="Jiang L."/>
            <person name="Lee J."/>
        </authorList>
    </citation>
    <scope>NUCLEOTIDE SEQUENCE [LARGE SCALE GENOMIC DNA]</scope>
    <source>
        <strain evidence="6">PAMB 00755</strain>
    </source>
</reference>
<dbReference type="InterPro" id="IPR004089">
    <property type="entry name" value="MCPsignal_dom"/>
</dbReference>
<name>A0ABY7NS19_9SPHN</name>